<dbReference type="InterPro" id="IPR011330">
    <property type="entry name" value="Glyco_hydro/deAcase_b/a-brl"/>
</dbReference>
<evidence type="ECO:0000256" key="4">
    <source>
        <dbReference type="ARBA" id="ARBA00018477"/>
    </source>
</evidence>
<keyword evidence="6" id="KW-0378">Hydrolase</keyword>
<evidence type="ECO:0000313" key="10">
    <source>
        <dbReference type="Proteomes" id="UP001209878"/>
    </source>
</evidence>
<keyword evidence="7" id="KW-0460">Magnesium</keyword>
<dbReference type="EMBL" id="JAODUO010001009">
    <property type="protein sequence ID" value="KAK2171956.1"/>
    <property type="molecule type" value="Genomic_DNA"/>
</dbReference>
<dbReference type="GO" id="GO:0019213">
    <property type="term" value="F:deacetylase activity"/>
    <property type="evidence" value="ECO:0007669"/>
    <property type="project" value="TreeGrafter"/>
</dbReference>
<protein>
    <recommendedName>
        <fullName evidence="4">Carbohydrate deacetylase</fullName>
    </recommendedName>
</protein>
<dbReference type="GO" id="GO:0016787">
    <property type="term" value="F:hydrolase activity"/>
    <property type="evidence" value="ECO:0007669"/>
    <property type="project" value="UniProtKB-KW"/>
</dbReference>
<dbReference type="Proteomes" id="UP001209878">
    <property type="component" value="Unassembled WGS sequence"/>
</dbReference>
<dbReference type="GO" id="GO:0046872">
    <property type="term" value="F:metal ion binding"/>
    <property type="evidence" value="ECO:0007669"/>
    <property type="project" value="UniProtKB-KW"/>
</dbReference>
<evidence type="ECO:0000256" key="2">
    <source>
        <dbReference type="ARBA" id="ARBA00003451"/>
    </source>
</evidence>
<accession>A0AAD9NKT5</accession>
<sequence>MARRLLTITADDFGYCPQRNKGVVECYLRGGITRASLLVNGDSPSEAADLAKKHNIPVGLHFNITEGVPASHKSEVPSLLNHKGMFWSKTEFPHKLLQQRCIVVEQVAHELRAQISEFERLIGQKPNHVDGHQHVHVLPGVCEVVAKTLKEAGVKWTRVPDELNIDGCAWFDEARRRFSSEVADHARVARPVYSAHDVRSTDGFVGMATMGSYMTVERLQHRLQMAFLGIEESASPDRDGVVVTVELMVHVGYPAVTGKGGCGEGCDEFAQSPDRLHEMGVLCSDTMKQWYTAMNMSLDCAK</sequence>
<reference evidence="9" key="1">
    <citation type="journal article" date="2023" name="Mol. Biol. Evol.">
        <title>Third-Generation Sequencing Reveals the Adaptive Role of the Epigenome in Three Deep-Sea Polychaetes.</title>
        <authorList>
            <person name="Perez M."/>
            <person name="Aroh O."/>
            <person name="Sun Y."/>
            <person name="Lan Y."/>
            <person name="Juniper S.K."/>
            <person name="Young C.R."/>
            <person name="Angers B."/>
            <person name="Qian P.Y."/>
        </authorList>
    </citation>
    <scope>NUCLEOTIDE SEQUENCE</scope>
    <source>
        <strain evidence="9">R07B-5</strain>
    </source>
</reference>
<evidence type="ECO:0000256" key="5">
    <source>
        <dbReference type="ARBA" id="ARBA00022723"/>
    </source>
</evidence>
<comment type="cofactor">
    <cofactor evidence="1">
        <name>Mg(2+)</name>
        <dbReference type="ChEBI" id="CHEBI:18420"/>
    </cofactor>
</comment>
<evidence type="ECO:0000313" key="9">
    <source>
        <dbReference type="EMBL" id="KAK2171956.1"/>
    </source>
</evidence>
<dbReference type="InterPro" id="IPR006879">
    <property type="entry name" value="YdjC-like"/>
</dbReference>
<comment type="similarity">
    <text evidence="3">Belongs to the YdjC deacetylase family.</text>
</comment>
<dbReference type="AlphaFoldDB" id="A0AAD9NKT5"/>
<dbReference type="Gene3D" id="3.20.20.370">
    <property type="entry name" value="Glycoside hydrolase/deacetylase"/>
    <property type="match status" value="1"/>
</dbReference>
<dbReference type="SUPFAM" id="SSF88713">
    <property type="entry name" value="Glycoside hydrolase/deacetylase"/>
    <property type="match status" value="1"/>
</dbReference>
<dbReference type="PANTHER" id="PTHR31609:SF1">
    <property type="entry name" value="CARBOHYDRATE DEACETYLASE"/>
    <property type="match status" value="1"/>
</dbReference>
<evidence type="ECO:0000256" key="3">
    <source>
        <dbReference type="ARBA" id="ARBA00008843"/>
    </source>
</evidence>
<keyword evidence="5" id="KW-0479">Metal-binding</keyword>
<keyword evidence="8" id="KW-0119">Carbohydrate metabolism</keyword>
<comment type="function">
    <text evidence="2">Probably catalyzes the deacetylation of acetylated carbohydrates an important step in the degradation of oligosaccharides.</text>
</comment>
<evidence type="ECO:0000256" key="1">
    <source>
        <dbReference type="ARBA" id="ARBA00001946"/>
    </source>
</evidence>
<evidence type="ECO:0000256" key="7">
    <source>
        <dbReference type="ARBA" id="ARBA00022842"/>
    </source>
</evidence>
<comment type="caution">
    <text evidence="9">The sequence shown here is derived from an EMBL/GenBank/DDBJ whole genome shotgun (WGS) entry which is preliminary data.</text>
</comment>
<name>A0AAD9NKT5_RIDPI</name>
<dbReference type="GO" id="GO:0005975">
    <property type="term" value="P:carbohydrate metabolic process"/>
    <property type="evidence" value="ECO:0007669"/>
    <property type="project" value="InterPro"/>
</dbReference>
<evidence type="ECO:0000256" key="6">
    <source>
        <dbReference type="ARBA" id="ARBA00022801"/>
    </source>
</evidence>
<gene>
    <name evidence="9" type="ORF">NP493_1012g00022</name>
</gene>
<keyword evidence="10" id="KW-1185">Reference proteome</keyword>
<dbReference type="PANTHER" id="PTHR31609">
    <property type="entry name" value="YDJC DEACETYLASE FAMILY MEMBER"/>
    <property type="match status" value="1"/>
</dbReference>
<evidence type="ECO:0000256" key="8">
    <source>
        <dbReference type="ARBA" id="ARBA00023277"/>
    </source>
</evidence>
<organism evidence="9 10">
    <name type="scientific">Ridgeia piscesae</name>
    <name type="common">Tubeworm</name>
    <dbReference type="NCBI Taxonomy" id="27915"/>
    <lineage>
        <taxon>Eukaryota</taxon>
        <taxon>Metazoa</taxon>
        <taxon>Spiralia</taxon>
        <taxon>Lophotrochozoa</taxon>
        <taxon>Annelida</taxon>
        <taxon>Polychaeta</taxon>
        <taxon>Sedentaria</taxon>
        <taxon>Canalipalpata</taxon>
        <taxon>Sabellida</taxon>
        <taxon>Siboglinidae</taxon>
        <taxon>Ridgeia</taxon>
    </lineage>
</organism>
<dbReference type="Pfam" id="PF04794">
    <property type="entry name" value="YdjC"/>
    <property type="match status" value="1"/>
</dbReference>
<proteinExistence type="inferred from homology"/>